<proteinExistence type="predicted"/>
<evidence type="ECO:0000313" key="5">
    <source>
        <dbReference type="EMBL" id="SMG49060.1"/>
    </source>
</evidence>
<dbReference type="PROSITE" id="PS51202">
    <property type="entry name" value="RCK_C"/>
    <property type="match status" value="1"/>
</dbReference>
<evidence type="ECO:0000256" key="1">
    <source>
        <dbReference type="ARBA" id="ARBA00004651"/>
    </source>
</evidence>
<keyword evidence="5" id="KW-0406">Ion transport</keyword>
<dbReference type="PROSITE" id="PS51201">
    <property type="entry name" value="RCK_N"/>
    <property type="match status" value="1"/>
</dbReference>
<accession>A0A1X7L5K0</accession>
<dbReference type="InterPro" id="IPR036721">
    <property type="entry name" value="RCK_C_sf"/>
</dbReference>
<feature type="transmembrane region" description="Helical" evidence="2">
    <location>
        <begin position="9"/>
        <end position="29"/>
    </location>
</feature>
<feature type="domain" description="RCK N-terminal" evidence="3">
    <location>
        <begin position="106"/>
        <end position="222"/>
    </location>
</feature>
<dbReference type="OrthoDB" id="9785285at2"/>
<dbReference type="Gene3D" id="3.30.70.1450">
    <property type="entry name" value="Regulator of K+ conductance, C-terminal domain"/>
    <property type="match status" value="1"/>
</dbReference>
<dbReference type="InterPro" id="IPR003148">
    <property type="entry name" value="RCK_N"/>
</dbReference>
<evidence type="ECO:0000256" key="2">
    <source>
        <dbReference type="SAM" id="Phobius"/>
    </source>
</evidence>
<protein>
    <submittedName>
        <fullName evidence="5">Voltage-gated potassium channel</fullName>
    </submittedName>
</protein>
<dbReference type="GO" id="GO:0006813">
    <property type="term" value="P:potassium ion transport"/>
    <property type="evidence" value="ECO:0007669"/>
    <property type="project" value="InterPro"/>
</dbReference>
<dbReference type="Gene3D" id="1.10.287.70">
    <property type="match status" value="1"/>
</dbReference>
<keyword evidence="2" id="KW-0812">Transmembrane</keyword>
<keyword evidence="2" id="KW-0472">Membrane</keyword>
<feature type="domain" description="RCK C-terminal" evidence="4">
    <location>
        <begin position="245"/>
        <end position="331"/>
    </location>
</feature>
<reference evidence="6" key="1">
    <citation type="submission" date="2017-04" db="EMBL/GenBank/DDBJ databases">
        <authorList>
            <person name="Varghese N."/>
            <person name="Submissions S."/>
        </authorList>
    </citation>
    <scope>NUCLEOTIDE SEQUENCE [LARGE SCALE GENOMIC DNA]</scope>
    <source>
        <strain evidence="6">USBA 82</strain>
    </source>
</reference>
<organism evidence="5 6">
    <name type="scientific">Dethiosulfovibrio salsuginis</name>
    <dbReference type="NCBI Taxonomy" id="561720"/>
    <lineage>
        <taxon>Bacteria</taxon>
        <taxon>Thermotogati</taxon>
        <taxon>Synergistota</taxon>
        <taxon>Synergistia</taxon>
        <taxon>Synergistales</taxon>
        <taxon>Dethiosulfovibrionaceae</taxon>
        <taxon>Dethiosulfovibrio</taxon>
    </lineage>
</organism>
<dbReference type="PANTHER" id="PTHR43833:SF9">
    <property type="entry name" value="POTASSIUM CHANNEL PROTEIN YUGO-RELATED"/>
    <property type="match status" value="1"/>
</dbReference>
<dbReference type="Pfam" id="PF02254">
    <property type="entry name" value="TrkA_N"/>
    <property type="match status" value="1"/>
</dbReference>
<dbReference type="Pfam" id="PF02080">
    <property type="entry name" value="TrkA_C"/>
    <property type="match status" value="1"/>
</dbReference>
<dbReference type="SUPFAM" id="SSF51735">
    <property type="entry name" value="NAD(P)-binding Rossmann-fold domains"/>
    <property type="match status" value="1"/>
</dbReference>
<dbReference type="SUPFAM" id="SSF81324">
    <property type="entry name" value="Voltage-gated potassium channels"/>
    <property type="match status" value="1"/>
</dbReference>
<dbReference type="Pfam" id="PF07885">
    <property type="entry name" value="Ion_trans_2"/>
    <property type="match status" value="1"/>
</dbReference>
<dbReference type="Proteomes" id="UP000193355">
    <property type="component" value="Unassembled WGS sequence"/>
</dbReference>
<comment type="subcellular location">
    <subcellularLocation>
        <location evidence="1">Cell membrane</location>
        <topology evidence="1">Multi-pass membrane protein</topology>
    </subcellularLocation>
</comment>
<dbReference type="InterPro" id="IPR013099">
    <property type="entry name" value="K_chnl_dom"/>
</dbReference>
<evidence type="ECO:0000259" key="3">
    <source>
        <dbReference type="PROSITE" id="PS51201"/>
    </source>
</evidence>
<name>A0A1X7L5K0_9BACT</name>
<dbReference type="EMBL" id="FXBB01000048">
    <property type="protein sequence ID" value="SMG49060.1"/>
    <property type="molecule type" value="Genomic_DNA"/>
</dbReference>
<dbReference type="Gene3D" id="3.40.50.720">
    <property type="entry name" value="NAD(P)-binding Rossmann-like Domain"/>
    <property type="match status" value="1"/>
</dbReference>
<dbReference type="GO" id="GO:0005886">
    <property type="term" value="C:plasma membrane"/>
    <property type="evidence" value="ECO:0007669"/>
    <property type="project" value="UniProtKB-SubCell"/>
</dbReference>
<evidence type="ECO:0000259" key="4">
    <source>
        <dbReference type="PROSITE" id="PS51202"/>
    </source>
</evidence>
<evidence type="ECO:0000313" key="6">
    <source>
        <dbReference type="Proteomes" id="UP000193355"/>
    </source>
</evidence>
<keyword evidence="5" id="KW-0407">Ion channel</keyword>
<keyword evidence="6" id="KW-1185">Reference proteome</keyword>
<keyword evidence="5" id="KW-0813">Transport</keyword>
<feature type="transmembrane region" description="Helical" evidence="2">
    <location>
        <begin position="61"/>
        <end position="81"/>
    </location>
</feature>
<dbReference type="InterPro" id="IPR036291">
    <property type="entry name" value="NAD(P)-bd_dom_sf"/>
</dbReference>
<gene>
    <name evidence="5" type="ORF">SAMN06275492_1486</name>
</gene>
<dbReference type="InterPro" id="IPR050721">
    <property type="entry name" value="Trk_Ktr_HKT_K-transport"/>
</dbReference>
<dbReference type="AlphaFoldDB" id="A0A1X7L5K0"/>
<dbReference type="InterPro" id="IPR006037">
    <property type="entry name" value="RCK_C"/>
</dbReference>
<dbReference type="PANTHER" id="PTHR43833">
    <property type="entry name" value="POTASSIUM CHANNEL PROTEIN 2-RELATED-RELATED"/>
    <property type="match status" value="1"/>
</dbReference>
<dbReference type="GO" id="GO:0008324">
    <property type="term" value="F:monoatomic cation transmembrane transporter activity"/>
    <property type="evidence" value="ECO:0007669"/>
    <property type="project" value="InterPro"/>
</dbReference>
<dbReference type="STRING" id="561720.SAMN06275492_1486"/>
<keyword evidence="2" id="KW-1133">Transmembrane helix</keyword>
<dbReference type="RefSeq" id="WP_085545610.1">
    <property type="nucleotide sequence ID" value="NZ_FXBB01000048.1"/>
</dbReference>
<dbReference type="SUPFAM" id="SSF116726">
    <property type="entry name" value="TrkA C-terminal domain-like"/>
    <property type="match status" value="1"/>
</dbReference>
<sequence>MSTDRQTRYLIGWISAVTIIGILGMRFFLQLSWIDAIFYTATTVSTVGYGAPPGIEGPEKIFLALLIAASLGTVGYAIGIVSQNFFSHHLKSSLGKGHDRRIVKMQDHWIICGLGRYGRQVADILVNEEVPFAVIDKNEEKVVDARDRGMPMVFGDASEEEVLEKAGLARAKGLIITLDSDAETVYVALTARSICKSIRIVARANDAKSVSVLTKAGVDRVVNPVEAGAASLVRASLKPSVADLMDLVVISRKLDLDFSTITVWEGSSMAGKNLIELDFRNAYDVTILAILKNEGDAIYNPKGSQRIMGGDRIMVFGERHHIASLRDALKGAAT</sequence>